<dbReference type="GO" id="GO:0004930">
    <property type="term" value="F:G protein-coupled receptor activity"/>
    <property type="evidence" value="ECO:0007669"/>
    <property type="project" value="UniProtKB-KW"/>
</dbReference>
<dbReference type="Ensembl" id="ENSZALT00000003002.1">
    <property type="protein sequence ID" value="ENSZALP00000001640.1"/>
    <property type="gene ID" value="ENSZALG00000001960.1"/>
</dbReference>
<name>A0A8D2M3S2_ZONAL</name>
<keyword evidence="6" id="KW-0472">Membrane</keyword>
<evidence type="ECO:0000313" key="8">
    <source>
        <dbReference type="Proteomes" id="UP000694413"/>
    </source>
</evidence>
<dbReference type="GO" id="GO:0005886">
    <property type="term" value="C:plasma membrane"/>
    <property type="evidence" value="ECO:0007669"/>
    <property type="project" value="UniProtKB-SubCell"/>
</dbReference>
<dbReference type="Gene3D" id="1.20.1070.10">
    <property type="entry name" value="Rhodopsin 7-helix transmembrane proteins"/>
    <property type="match status" value="1"/>
</dbReference>
<dbReference type="PANTHER" id="PTHR24231">
    <property type="entry name" value="PURINOCEPTOR-RELATED G-PROTEIN COUPLED RECEPTOR"/>
    <property type="match status" value="1"/>
</dbReference>
<reference evidence="7" key="2">
    <citation type="submission" date="2025-09" db="UniProtKB">
        <authorList>
            <consortium name="Ensembl"/>
        </authorList>
    </citation>
    <scope>IDENTIFICATION</scope>
</reference>
<evidence type="ECO:0000256" key="2">
    <source>
        <dbReference type="ARBA" id="ARBA00022475"/>
    </source>
</evidence>
<dbReference type="PANTHER" id="PTHR24231:SF15">
    <property type="entry name" value="2-OXOGLUTARATE RECEPTOR 1"/>
    <property type="match status" value="1"/>
</dbReference>
<keyword evidence="6" id="KW-0812">Transmembrane</keyword>
<dbReference type="AlphaFoldDB" id="A0A8D2M3S2"/>
<sequence>MGSWLLTSTPRSFSASQFPSHSSPFGLKSLYLHIMYKMVFLLGFPGSFIVISIIIRLNLALTDLYLTGLPFLMHYCATGEQSIFGEFMHKFTCFSFFFKLCCSIPFLTCFSAFMVMFDTMKFFHILRKSSCLNLTSSANLGTIRWLLTSLAFFLPLLIVALLAVVLLVVFHVYFLPFHIFWGLSCPTALKTYGNILLYIVVGDNFQQAMLSPSRSKWSKYIQEQKLHDQVSLKLWSPLK</sequence>
<feature type="transmembrane region" description="Helical" evidence="6">
    <location>
        <begin position="145"/>
        <end position="173"/>
    </location>
</feature>
<feature type="transmembrane region" description="Helical" evidence="6">
    <location>
        <begin position="179"/>
        <end position="201"/>
    </location>
</feature>
<evidence type="ECO:0000256" key="6">
    <source>
        <dbReference type="SAM" id="Phobius"/>
    </source>
</evidence>
<keyword evidence="5" id="KW-0807">Transducer</keyword>
<dbReference type="Proteomes" id="UP000694413">
    <property type="component" value="Unassembled WGS sequence"/>
</dbReference>
<protein>
    <submittedName>
        <fullName evidence="7">Uncharacterized protein</fullName>
    </submittedName>
</protein>
<keyword evidence="2" id="KW-1003">Cell membrane</keyword>
<accession>A0A8D2M3S2</accession>
<evidence type="ECO:0000256" key="5">
    <source>
        <dbReference type="ARBA" id="ARBA00023224"/>
    </source>
</evidence>
<keyword evidence="3" id="KW-0297">G-protein coupled receptor</keyword>
<evidence type="ECO:0000313" key="7">
    <source>
        <dbReference type="Ensembl" id="ENSZALP00000001640.1"/>
    </source>
</evidence>
<feature type="transmembrane region" description="Helical" evidence="6">
    <location>
        <begin position="96"/>
        <end position="117"/>
    </location>
</feature>
<reference evidence="7" key="1">
    <citation type="submission" date="2025-08" db="UniProtKB">
        <authorList>
            <consortium name="Ensembl"/>
        </authorList>
    </citation>
    <scope>IDENTIFICATION</scope>
</reference>
<keyword evidence="6" id="KW-1133">Transmembrane helix</keyword>
<organism evidence="7 8">
    <name type="scientific">Zonotrichia albicollis</name>
    <name type="common">White-throated sparrow</name>
    <name type="synonym">Fringilla albicollis</name>
    <dbReference type="NCBI Taxonomy" id="44394"/>
    <lineage>
        <taxon>Eukaryota</taxon>
        <taxon>Metazoa</taxon>
        <taxon>Chordata</taxon>
        <taxon>Craniata</taxon>
        <taxon>Vertebrata</taxon>
        <taxon>Euteleostomi</taxon>
        <taxon>Archelosauria</taxon>
        <taxon>Archosauria</taxon>
        <taxon>Dinosauria</taxon>
        <taxon>Saurischia</taxon>
        <taxon>Theropoda</taxon>
        <taxon>Coelurosauria</taxon>
        <taxon>Aves</taxon>
        <taxon>Neognathae</taxon>
        <taxon>Neoaves</taxon>
        <taxon>Telluraves</taxon>
        <taxon>Australaves</taxon>
        <taxon>Passeriformes</taxon>
        <taxon>Passerellidae</taxon>
        <taxon>Zonotrichia</taxon>
    </lineage>
</organism>
<keyword evidence="4" id="KW-0675">Receptor</keyword>
<feature type="transmembrane region" description="Helical" evidence="6">
    <location>
        <begin position="38"/>
        <end position="57"/>
    </location>
</feature>
<evidence type="ECO:0000256" key="1">
    <source>
        <dbReference type="ARBA" id="ARBA00004651"/>
    </source>
</evidence>
<evidence type="ECO:0000256" key="4">
    <source>
        <dbReference type="ARBA" id="ARBA00023170"/>
    </source>
</evidence>
<comment type="subcellular location">
    <subcellularLocation>
        <location evidence="1">Cell membrane</location>
        <topology evidence="1">Multi-pass membrane protein</topology>
    </subcellularLocation>
</comment>
<evidence type="ECO:0000256" key="3">
    <source>
        <dbReference type="ARBA" id="ARBA00023040"/>
    </source>
</evidence>
<keyword evidence="8" id="KW-1185">Reference proteome</keyword>
<proteinExistence type="predicted"/>